<evidence type="ECO:0000256" key="9">
    <source>
        <dbReference type="ARBA" id="ARBA00022741"/>
    </source>
</evidence>
<dbReference type="Gene3D" id="3.30.70.100">
    <property type="match status" value="1"/>
</dbReference>
<dbReference type="NCBIfam" id="TIGR01511">
    <property type="entry name" value="ATPase-IB1_Cu"/>
    <property type="match status" value="1"/>
</dbReference>
<keyword evidence="14" id="KW-0406">Ion transport</keyword>
<dbReference type="GO" id="GO:0043682">
    <property type="term" value="F:P-type divalent copper transporter activity"/>
    <property type="evidence" value="ECO:0007669"/>
    <property type="project" value="TreeGrafter"/>
</dbReference>
<evidence type="ECO:0000313" key="19">
    <source>
        <dbReference type="Proteomes" id="UP000307790"/>
    </source>
</evidence>
<dbReference type="NCBIfam" id="TIGR01494">
    <property type="entry name" value="ATPase_P-type"/>
    <property type="match status" value="1"/>
</dbReference>
<dbReference type="SFLD" id="SFLDF00027">
    <property type="entry name" value="p-type_atpase"/>
    <property type="match status" value="1"/>
</dbReference>
<keyword evidence="4" id="KW-0813">Transport</keyword>
<evidence type="ECO:0000259" key="17">
    <source>
        <dbReference type="PROSITE" id="PS50846"/>
    </source>
</evidence>
<dbReference type="PROSITE" id="PS00154">
    <property type="entry name" value="ATPASE_E1_E2"/>
    <property type="match status" value="1"/>
</dbReference>
<dbReference type="CDD" id="cd02079">
    <property type="entry name" value="P-type_ATPase_HM"/>
    <property type="match status" value="1"/>
</dbReference>
<dbReference type="Pfam" id="PF12156">
    <property type="entry name" value="ATPase-cat_bd"/>
    <property type="match status" value="1"/>
</dbReference>
<dbReference type="SFLD" id="SFLDG00002">
    <property type="entry name" value="C1.7:_P-type_atpase_like"/>
    <property type="match status" value="1"/>
</dbReference>
<keyword evidence="7 16" id="KW-0812">Transmembrane</keyword>
<sequence>MNMDCFHCGEVIPPGLSLNVTIHGKSEPMCCIGCQAVAEAIVDNNLDDYYRFRTEKGNKANADIPQQLQVSQFVDDQQLQSEFTFETDGHQETILSIEGMSCAACAWLIEKQLSPQTGIIKAQVNATTQRATIAWDKEQVKLSDIITAIARIGYSALPFKANATEIKNNQQSKAFIRRLGISGILTMQVMMIAFGLYFGAFSDLSEHNLMYLRATSLVLTLPIVTYGAFPFYLGAINALKGRRLTMDVPVAIAISLAFMASCWATFYQQGEVYFESVAMFTFLLLIGKFMEFRARARAAEVSANLLKLMPLSATLIEGDKETIVSAKHLNIGDMCLVKPGETIPGDGVIMQGETSINEAMLTGESAPVSKTMGDQVFAGTVNTDGNLQIKINATNADNFLTNIIRISEKAQNHKPAIAKLSDKIAQYFVAIILITAVFTWFYWAQEDASHAFWVTISVLVATCPCALSLATPTALTCGTIRLNRHGIMVKSAHVIETMNQVDTYAFDKTGTLTHGKFSLNDVKLYPCELNKEQVLALASALEINSQHPIADAFAPYRRHDINITNAQTYTSCGVKGLYQGKNVLIGKASWVKQCIGHTDRAEADASSIQSNCILAFDDQLIAEFFLDDDIREDAPSVLAQLNQSADTQLLSGDNLAGVERFAKHMASQGGKFNAVQGNLSAAQKLETLRALTEQQKNVAMVGDGVNDAPVFAGAHVSIAMGSGTEIAKTGADVILLDNRLSSLLSLKDTSKRTQGIIKQNFIWAMAYNAIVLPLAVCGYITPYFAVLGMSASSLIVVTNSLRLLKK</sequence>
<evidence type="ECO:0000256" key="16">
    <source>
        <dbReference type="RuleBase" id="RU362081"/>
    </source>
</evidence>
<feature type="transmembrane region" description="Helical" evidence="16">
    <location>
        <begin position="761"/>
        <end position="781"/>
    </location>
</feature>
<dbReference type="FunFam" id="3.30.70.100:FF:000005">
    <property type="entry name" value="Copper-exporting P-type ATPase A"/>
    <property type="match status" value="1"/>
</dbReference>
<dbReference type="Pfam" id="PF00122">
    <property type="entry name" value="E1-E2_ATPase"/>
    <property type="match status" value="1"/>
</dbReference>
<dbReference type="EMBL" id="VCBC01000005">
    <property type="protein sequence ID" value="TLU66443.1"/>
    <property type="molecule type" value="Genomic_DNA"/>
</dbReference>
<feature type="transmembrane region" description="Helical" evidence="16">
    <location>
        <begin position="424"/>
        <end position="444"/>
    </location>
</feature>
<evidence type="ECO:0000256" key="7">
    <source>
        <dbReference type="ARBA" id="ARBA00022692"/>
    </source>
</evidence>
<keyword evidence="19" id="KW-1185">Reference proteome</keyword>
<dbReference type="InterPro" id="IPR059000">
    <property type="entry name" value="ATPase_P-type_domA"/>
</dbReference>
<keyword evidence="13 16" id="KW-1133">Transmembrane helix</keyword>
<protein>
    <recommendedName>
        <fullName evidence="3">P-type Cu(+) transporter</fullName>
        <ecNumber evidence="3">7.2.2.8</ecNumber>
    </recommendedName>
</protein>
<dbReference type="Gene3D" id="3.40.1110.10">
    <property type="entry name" value="Calcium-transporting ATPase, cytoplasmic domain N"/>
    <property type="match status" value="1"/>
</dbReference>
<evidence type="ECO:0000256" key="1">
    <source>
        <dbReference type="ARBA" id="ARBA00004651"/>
    </source>
</evidence>
<dbReference type="GO" id="GO:0140581">
    <property type="term" value="F:P-type monovalent copper transporter activity"/>
    <property type="evidence" value="ECO:0007669"/>
    <property type="project" value="UniProtKB-EC"/>
</dbReference>
<evidence type="ECO:0000256" key="13">
    <source>
        <dbReference type="ARBA" id="ARBA00022989"/>
    </source>
</evidence>
<feature type="transmembrane region" description="Helical" evidence="16">
    <location>
        <begin position="210"/>
        <end position="232"/>
    </location>
</feature>
<comment type="similarity">
    <text evidence="2 16">Belongs to the cation transport ATPase (P-type) (TC 3.A.3) family. Type IB subfamily.</text>
</comment>
<dbReference type="GO" id="GO:0005507">
    <property type="term" value="F:copper ion binding"/>
    <property type="evidence" value="ECO:0007669"/>
    <property type="project" value="TreeGrafter"/>
</dbReference>
<keyword evidence="8 16" id="KW-0479">Metal-binding</keyword>
<dbReference type="NCBIfam" id="TIGR01525">
    <property type="entry name" value="ATPase-IB_hvy"/>
    <property type="match status" value="1"/>
</dbReference>
<keyword evidence="12" id="KW-1278">Translocase</keyword>
<dbReference type="EC" id="7.2.2.8" evidence="3"/>
<dbReference type="InterPro" id="IPR018303">
    <property type="entry name" value="ATPase_P-typ_P_site"/>
</dbReference>
<proteinExistence type="inferred from homology"/>
<dbReference type="Pfam" id="PF00403">
    <property type="entry name" value="HMA"/>
    <property type="match status" value="1"/>
</dbReference>
<dbReference type="CDD" id="cd00371">
    <property type="entry name" value="HMA"/>
    <property type="match status" value="1"/>
</dbReference>
<evidence type="ECO:0000256" key="4">
    <source>
        <dbReference type="ARBA" id="ARBA00022448"/>
    </source>
</evidence>
<dbReference type="AlphaFoldDB" id="A0A5R9IPN8"/>
<feature type="transmembrane region" description="Helical" evidence="16">
    <location>
        <begin position="179"/>
        <end position="198"/>
    </location>
</feature>
<dbReference type="GO" id="GO:0060003">
    <property type="term" value="P:copper ion export"/>
    <property type="evidence" value="ECO:0007669"/>
    <property type="project" value="UniProtKB-ARBA"/>
</dbReference>
<dbReference type="InterPro" id="IPR023298">
    <property type="entry name" value="ATPase_P-typ_TM_dom_sf"/>
</dbReference>
<dbReference type="InterPro" id="IPR021993">
    <property type="entry name" value="ATPase-cat-bd"/>
</dbReference>
<dbReference type="InterPro" id="IPR001757">
    <property type="entry name" value="P_typ_ATPase"/>
</dbReference>
<evidence type="ECO:0000256" key="8">
    <source>
        <dbReference type="ARBA" id="ARBA00022723"/>
    </source>
</evidence>
<keyword evidence="11" id="KW-0460">Magnesium</keyword>
<comment type="caution">
    <text evidence="18">The sequence shown here is derived from an EMBL/GenBank/DDBJ whole genome shotgun (WGS) entry which is preliminary data.</text>
</comment>
<dbReference type="InterPro" id="IPR023214">
    <property type="entry name" value="HAD_sf"/>
</dbReference>
<comment type="subcellular location">
    <subcellularLocation>
        <location evidence="1">Cell membrane</location>
        <topology evidence="1">Multi-pass membrane protein</topology>
    </subcellularLocation>
</comment>
<name>A0A5R9IPN8_9GAMM</name>
<evidence type="ECO:0000256" key="11">
    <source>
        <dbReference type="ARBA" id="ARBA00022842"/>
    </source>
</evidence>
<evidence type="ECO:0000256" key="5">
    <source>
        <dbReference type="ARBA" id="ARBA00022475"/>
    </source>
</evidence>
<dbReference type="NCBIfam" id="TIGR01512">
    <property type="entry name" value="ATPase-IB2_Cd"/>
    <property type="match status" value="1"/>
</dbReference>
<dbReference type="PANTHER" id="PTHR43520">
    <property type="entry name" value="ATP7, ISOFORM B"/>
    <property type="match status" value="1"/>
</dbReference>
<keyword evidence="9 16" id="KW-0547">Nucleotide-binding</keyword>
<dbReference type="InterPro" id="IPR036412">
    <property type="entry name" value="HAD-like_sf"/>
</dbReference>
<dbReference type="OrthoDB" id="9814270at2"/>
<accession>A0A5R9IPN8</accession>
<feature type="domain" description="HMA" evidence="17">
    <location>
        <begin position="91"/>
        <end position="157"/>
    </location>
</feature>
<evidence type="ECO:0000256" key="12">
    <source>
        <dbReference type="ARBA" id="ARBA00022967"/>
    </source>
</evidence>
<dbReference type="GO" id="GO:0055070">
    <property type="term" value="P:copper ion homeostasis"/>
    <property type="evidence" value="ECO:0007669"/>
    <property type="project" value="TreeGrafter"/>
</dbReference>
<feature type="transmembrane region" description="Helical" evidence="16">
    <location>
        <begin position="450"/>
        <end position="475"/>
    </location>
</feature>
<gene>
    <name evidence="18" type="primary">cadA</name>
    <name evidence="18" type="ORF">FE810_06490</name>
</gene>
<keyword evidence="6" id="KW-0597">Phosphoprotein</keyword>
<dbReference type="GO" id="GO:0005524">
    <property type="term" value="F:ATP binding"/>
    <property type="evidence" value="ECO:0007669"/>
    <property type="project" value="UniProtKB-UniRule"/>
</dbReference>
<dbReference type="Gene3D" id="3.40.50.1000">
    <property type="entry name" value="HAD superfamily/HAD-like"/>
    <property type="match status" value="1"/>
</dbReference>
<dbReference type="InterPro" id="IPR027256">
    <property type="entry name" value="P-typ_ATPase_IB"/>
</dbReference>
<dbReference type="SUPFAM" id="SSF56784">
    <property type="entry name" value="HAD-like"/>
    <property type="match status" value="1"/>
</dbReference>
<dbReference type="PRINTS" id="PR00119">
    <property type="entry name" value="CATATPASE"/>
</dbReference>
<dbReference type="GO" id="GO:0005886">
    <property type="term" value="C:plasma membrane"/>
    <property type="evidence" value="ECO:0007669"/>
    <property type="project" value="UniProtKB-SubCell"/>
</dbReference>
<keyword evidence="5 16" id="KW-1003">Cell membrane</keyword>
<keyword evidence="18" id="KW-0378">Hydrolase</keyword>
<dbReference type="SUPFAM" id="SSF55008">
    <property type="entry name" value="HMA, heavy metal-associated domain"/>
    <property type="match status" value="1"/>
</dbReference>
<dbReference type="PROSITE" id="PS01229">
    <property type="entry name" value="COF_2"/>
    <property type="match status" value="1"/>
</dbReference>
<evidence type="ECO:0000256" key="6">
    <source>
        <dbReference type="ARBA" id="ARBA00022553"/>
    </source>
</evidence>
<dbReference type="InterPro" id="IPR006121">
    <property type="entry name" value="HMA_dom"/>
</dbReference>
<evidence type="ECO:0000256" key="14">
    <source>
        <dbReference type="ARBA" id="ARBA00023065"/>
    </source>
</evidence>
<dbReference type="Pfam" id="PF00702">
    <property type="entry name" value="Hydrolase"/>
    <property type="match status" value="1"/>
</dbReference>
<dbReference type="InterPro" id="IPR023299">
    <property type="entry name" value="ATPase_P-typ_cyto_dom_N"/>
</dbReference>
<organism evidence="18 19">
    <name type="scientific">Thalassotalea litorea</name>
    <dbReference type="NCBI Taxonomy" id="2020715"/>
    <lineage>
        <taxon>Bacteria</taxon>
        <taxon>Pseudomonadati</taxon>
        <taxon>Pseudomonadota</taxon>
        <taxon>Gammaproteobacteria</taxon>
        <taxon>Alteromonadales</taxon>
        <taxon>Colwelliaceae</taxon>
        <taxon>Thalassotalea</taxon>
    </lineage>
</organism>
<dbReference type="InterPro" id="IPR008250">
    <property type="entry name" value="ATPase_P-typ_transduc_dom_A_sf"/>
</dbReference>
<dbReference type="InterPro" id="IPR044492">
    <property type="entry name" value="P_typ_ATPase_HD_dom"/>
</dbReference>
<dbReference type="GO" id="GO:0016887">
    <property type="term" value="F:ATP hydrolysis activity"/>
    <property type="evidence" value="ECO:0007669"/>
    <property type="project" value="InterPro"/>
</dbReference>
<dbReference type="Gene3D" id="2.70.150.10">
    <property type="entry name" value="Calcium-transporting ATPase, cytoplasmic transduction domain A"/>
    <property type="match status" value="1"/>
</dbReference>
<dbReference type="SUPFAM" id="SSF81665">
    <property type="entry name" value="Calcium ATPase, transmembrane domain M"/>
    <property type="match status" value="1"/>
</dbReference>
<feature type="transmembrane region" description="Helical" evidence="16">
    <location>
        <begin position="272"/>
        <end position="290"/>
    </location>
</feature>
<evidence type="ECO:0000256" key="2">
    <source>
        <dbReference type="ARBA" id="ARBA00006024"/>
    </source>
</evidence>
<feature type="transmembrane region" description="Helical" evidence="16">
    <location>
        <begin position="244"/>
        <end position="266"/>
    </location>
</feature>
<reference evidence="18 19" key="1">
    <citation type="submission" date="2019-05" db="EMBL/GenBank/DDBJ databases">
        <title>Genome sequences of Thalassotalea litorea 1K03283.</title>
        <authorList>
            <person name="Zhang D."/>
        </authorList>
    </citation>
    <scope>NUCLEOTIDE SEQUENCE [LARGE SCALE GENOMIC DNA]</scope>
    <source>
        <strain evidence="18 19">MCCC 1K03283</strain>
    </source>
</reference>
<evidence type="ECO:0000313" key="18">
    <source>
        <dbReference type="EMBL" id="TLU66443.1"/>
    </source>
</evidence>
<dbReference type="Proteomes" id="UP000307790">
    <property type="component" value="Unassembled WGS sequence"/>
</dbReference>
<dbReference type="SUPFAM" id="SSF81653">
    <property type="entry name" value="Calcium ATPase, transduction domain A"/>
    <property type="match status" value="1"/>
</dbReference>
<dbReference type="PROSITE" id="PS50846">
    <property type="entry name" value="HMA_2"/>
    <property type="match status" value="1"/>
</dbReference>
<dbReference type="PANTHER" id="PTHR43520:SF5">
    <property type="entry name" value="CATION-TRANSPORTING P-TYPE ATPASE-RELATED"/>
    <property type="match status" value="1"/>
</dbReference>
<evidence type="ECO:0000256" key="15">
    <source>
        <dbReference type="ARBA" id="ARBA00023136"/>
    </source>
</evidence>
<keyword evidence="10 16" id="KW-0067">ATP-binding</keyword>
<keyword evidence="15 16" id="KW-0472">Membrane</keyword>
<dbReference type="InterPro" id="IPR036163">
    <property type="entry name" value="HMA_dom_sf"/>
</dbReference>
<evidence type="ECO:0000256" key="10">
    <source>
        <dbReference type="ARBA" id="ARBA00022840"/>
    </source>
</evidence>
<dbReference type="SFLD" id="SFLDS00003">
    <property type="entry name" value="Haloacid_Dehalogenase"/>
    <property type="match status" value="1"/>
</dbReference>
<evidence type="ECO:0000256" key="3">
    <source>
        <dbReference type="ARBA" id="ARBA00012517"/>
    </source>
</evidence>
<dbReference type="FunFam" id="2.70.150.10:FF:000020">
    <property type="entry name" value="Copper-exporting P-type ATPase A"/>
    <property type="match status" value="1"/>
</dbReference>